<organism evidence="1 2">
    <name type="scientific">Epibacterium ulvae</name>
    <dbReference type="NCBI Taxonomy" id="1156985"/>
    <lineage>
        <taxon>Bacteria</taxon>
        <taxon>Pseudomonadati</taxon>
        <taxon>Pseudomonadota</taxon>
        <taxon>Alphaproteobacteria</taxon>
        <taxon>Rhodobacterales</taxon>
        <taxon>Roseobacteraceae</taxon>
        <taxon>Epibacterium</taxon>
    </lineage>
</organism>
<evidence type="ECO:0008006" key="3">
    <source>
        <dbReference type="Google" id="ProtNLM"/>
    </source>
</evidence>
<dbReference type="OrthoDB" id="678049at2"/>
<evidence type="ECO:0000313" key="2">
    <source>
        <dbReference type="Proteomes" id="UP000198767"/>
    </source>
</evidence>
<keyword evidence="2" id="KW-1185">Reference proteome</keyword>
<accession>A0A1G5QIT9</accession>
<dbReference type="EMBL" id="FMWG01000004">
    <property type="protein sequence ID" value="SCZ61602.1"/>
    <property type="molecule type" value="Genomic_DNA"/>
</dbReference>
<dbReference type="Proteomes" id="UP000198767">
    <property type="component" value="Unassembled WGS sequence"/>
</dbReference>
<proteinExistence type="predicted"/>
<gene>
    <name evidence="1" type="ORF">SAMN04488118_104261</name>
</gene>
<dbReference type="RefSeq" id="WP_090218037.1">
    <property type="nucleotide sequence ID" value="NZ_FMWG01000004.1"/>
</dbReference>
<evidence type="ECO:0000313" key="1">
    <source>
        <dbReference type="EMBL" id="SCZ61602.1"/>
    </source>
</evidence>
<sequence length="123" mass="13106">MTSDIQTTDTVDAILELSSDIRYVAVRLDGNLSMKQRDGLSDASASESDHYEEILVNPTLLTLAAARGNIDCGGLKFLVVGYGNFQQLVVPVPNGHASVCVPYGVECTSFVSAIYRLCCAAST</sequence>
<name>A0A1G5QIT9_9RHOB</name>
<protein>
    <recommendedName>
        <fullName evidence="3">Roadblock/LC7 domain-containing protein</fullName>
    </recommendedName>
</protein>
<reference evidence="1 2" key="1">
    <citation type="submission" date="2016-10" db="EMBL/GenBank/DDBJ databases">
        <authorList>
            <person name="de Groot N.N."/>
        </authorList>
    </citation>
    <scope>NUCLEOTIDE SEQUENCE [LARGE SCALE GENOMIC DNA]</scope>
    <source>
        <strain evidence="1 2">U95</strain>
    </source>
</reference>
<dbReference type="AlphaFoldDB" id="A0A1G5QIT9"/>